<feature type="region of interest" description="Disordered" evidence="1">
    <location>
        <begin position="175"/>
        <end position="437"/>
    </location>
</feature>
<name>A0AAD6UE49_9AGAR</name>
<evidence type="ECO:0000256" key="1">
    <source>
        <dbReference type="SAM" id="MobiDB-lite"/>
    </source>
</evidence>
<keyword evidence="3" id="KW-1185">Reference proteome</keyword>
<dbReference type="AlphaFoldDB" id="A0AAD6UE49"/>
<feature type="compositionally biased region" description="Basic and acidic residues" evidence="1">
    <location>
        <begin position="341"/>
        <end position="350"/>
    </location>
</feature>
<evidence type="ECO:0000313" key="2">
    <source>
        <dbReference type="EMBL" id="KAJ7100617.1"/>
    </source>
</evidence>
<comment type="caution">
    <text evidence="2">The sequence shown here is derived from an EMBL/GenBank/DDBJ whole genome shotgun (WGS) entry which is preliminary data.</text>
</comment>
<organism evidence="2 3">
    <name type="scientific">Mycena belliarum</name>
    <dbReference type="NCBI Taxonomy" id="1033014"/>
    <lineage>
        <taxon>Eukaryota</taxon>
        <taxon>Fungi</taxon>
        <taxon>Dikarya</taxon>
        <taxon>Basidiomycota</taxon>
        <taxon>Agaricomycotina</taxon>
        <taxon>Agaricomycetes</taxon>
        <taxon>Agaricomycetidae</taxon>
        <taxon>Agaricales</taxon>
        <taxon>Marasmiineae</taxon>
        <taxon>Mycenaceae</taxon>
        <taxon>Mycena</taxon>
    </lineage>
</organism>
<accession>A0AAD6UE49</accession>
<sequence length="437" mass="48605">MFVLTAKLVDFRRVLISSVPATKKRKASLEEMIPAVASPSFRRQKQQPKHLASEEFKPQKKKIKHKGRCSRIASPVASTSSKQKICDSEDDEDCYRVASSISGISGIRSRFFDELRPLATFDSPSFGGPTPVESPLYPHNPFPVGQWIGLESPQLVESSISRGDVGNNLAITTEPFPPVVSAGPTVTPENTRSWSEDIDAEGETDIDAEGEPDPDIEVPILGIFSRQPGADRFSTDIDAEGEPDPDIEVPVSENPSGQPKPDRFSEEEDFEPRAYSESRKRKRKDGDDSEDEDYKPERSPSESSKASSPTPVLSKKGKSRFRAPAPKRTKTENNEPLLVPERNDEQKWSIDEIVSDQARFRENVQFGPQPQGRSRKRKRAESPGSEEQNKRDSDASFDPASEAEPKKRNTQRRKITPRIASASVAASRLPQFPEYGT</sequence>
<proteinExistence type="predicted"/>
<feature type="compositionally biased region" description="Basic residues" evidence="1">
    <location>
        <begin position="315"/>
        <end position="328"/>
    </location>
</feature>
<dbReference type="Proteomes" id="UP001222325">
    <property type="component" value="Unassembled WGS sequence"/>
</dbReference>
<protein>
    <submittedName>
        <fullName evidence="2">Uncharacterized protein</fullName>
    </submittedName>
</protein>
<evidence type="ECO:0000313" key="3">
    <source>
        <dbReference type="Proteomes" id="UP001222325"/>
    </source>
</evidence>
<gene>
    <name evidence="2" type="ORF">B0H15DRAFT_943933</name>
</gene>
<dbReference type="EMBL" id="JARJCN010000005">
    <property type="protein sequence ID" value="KAJ7100617.1"/>
    <property type="molecule type" value="Genomic_DNA"/>
</dbReference>
<feature type="compositionally biased region" description="Low complexity" evidence="1">
    <location>
        <begin position="301"/>
        <end position="311"/>
    </location>
</feature>
<feature type="compositionally biased region" description="Acidic residues" evidence="1">
    <location>
        <begin position="237"/>
        <end position="247"/>
    </location>
</feature>
<feature type="region of interest" description="Disordered" evidence="1">
    <location>
        <begin position="40"/>
        <end position="64"/>
    </location>
</feature>
<reference evidence="2" key="1">
    <citation type="submission" date="2023-03" db="EMBL/GenBank/DDBJ databases">
        <title>Massive genome expansion in bonnet fungi (Mycena s.s.) driven by repeated elements and novel gene families across ecological guilds.</title>
        <authorList>
            <consortium name="Lawrence Berkeley National Laboratory"/>
            <person name="Harder C.B."/>
            <person name="Miyauchi S."/>
            <person name="Viragh M."/>
            <person name="Kuo A."/>
            <person name="Thoen E."/>
            <person name="Andreopoulos B."/>
            <person name="Lu D."/>
            <person name="Skrede I."/>
            <person name="Drula E."/>
            <person name="Henrissat B."/>
            <person name="Morin E."/>
            <person name="Kohler A."/>
            <person name="Barry K."/>
            <person name="LaButti K."/>
            <person name="Morin E."/>
            <person name="Salamov A."/>
            <person name="Lipzen A."/>
            <person name="Mereny Z."/>
            <person name="Hegedus B."/>
            <person name="Baldrian P."/>
            <person name="Stursova M."/>
            <person name="Weitz H."/>
            <person name="Taylor A."/>
            <person name="Grigoriev I.V."/>
            <person name="Nagy L.G."/>
            <person name="Martin F."/>
            <person name="Kauserud H."/>
        </authorList>
    </citation>
    <scope>NUCLEOTIDE SEQUENCE</scope>
    <source>
        <strain evidence="2">CBHHK173m</strain>
    </source>
</reference>
<feature type="compositionally biased region" description="Acidic residues" evidence="1">
    <location>
        <begin position="196"/>
        <end position="216"/>
    </location>
</feature>